<sequence length="406" mass="43666">MSLSLLSSGSNAHGQLANGTTDDAHTFTPAGANHTLVLTDSTLWGCGDGSSGQLGNCGRETDETVFRPIDLGLAESGLEGYQARLISSTWETSYVVLSSQDAPDVLISMGRNDFGDLGVGASVRTNAKLYHTIKFDHLCIGGLPLDERSLRVLSLAAGQHHVVVQIRARFASEDGESNCRIILVGWGAARHGQLGDTSSLDKRMRFFALPRIIDIPRPDDPVLSFALGNQHSVFRHQSGRGSCLGSNKKSQTNGLDAFQDISFVGCTWNGTYCVDVRGVMYATGSHLRGQLGRSLLRDTELASSASSSSIRPERVEVPFSVVPSPESVIACGSEHVLVLRTNCTPAQVFGWGWNEHGNMGLDSTEDVYVPTKLWPRDGEKSDIKEMEGAVEGVWAGCGTSWIAIRN</sequence>
<evidence type="ECO:0000256" key="1">
    <source>
        <dbReference type="ARBA" id="ARBA00022737"/>
    </source>
</evidence>
<dbReference type="PANTHER" id="PTHR22870:SF466">
    <property type="entry name" value="ANKYRIN REPEAT-CONTAINING PROTEIN"/>
    <property type="match status" value="1"/>
</dbReference>
<dbReference type="PROSITE" id="PS50012">
    <property type="entry name" value="RCC1_3"/>
    <property type="match status" value="2"/>
</dbReference>
<organism evidence="3 4">
    <name type="scientific">Collybiopsis confluens</name>
    <dbReference type="NCBI Taxonomy" id="2823264"/>
    <lineage>
        <taxon>Eukaryota</taxon>
        <taxon>Fungi</taxon>
        <taxon>Dikarya</taxon>
        <taxon>Basidiomycota</taxon>
        <taxon>Agaricomycotina</taxon>
        <taxon>Agaricomycetes</taxon>
        <taxon>Agaricomycetidae</taxon>
        <taxon>Agaricales</taxon>
        <taxon>Marasmiineae</taxon>
        <taxon>Omphalotaceae</taxon>
        <taxon>Collybiopsis</taxon>
    </lineage>
</organism>
<gene>
    <name evidence="3" type="ORF">D9757_007204</name>
</gene>
<proteinExistence type="predicted"/>
<feature type="repeat" description="RCC1" evidence="2">
    <location>
        <begin position="181"/>
        <end position="238"/>
    </location>
</feature>
<dbReference type="Proteomes" id="UP000518752">
    <property type="component" value="Unassembled WGS sequence"/>
</dbReference>
<dbReference type="InterPro" id="IPR051210">
    <property type="entry name" value="Ub_ligase/GEF_domain"/>
</dbReference>
<dbReference type="Pfam" id="PF00415">
    <property type="entry name" value="RCC1"/>
    <property type="match status" value="1"/>
</dbReference>
<accession>A0A8H5HAX9</accession>
<dbReference type="PANTHER" id="PTHR22870">
    <property type="entry name" value="REGULATOR OF CHROMOSOME CONDENSATION"/>
    <property type="match status" value="1"/>
</dbReference>
<keyword evidence="4" id="KW-1185">Reference proteome</keyword>
<evidence type="ECO:0008006" key="5">
    <source>
        <dbReference type="Google" id="ProtNLM"/>
    </source>
</evidence>
<dbReference type="SUPFAM" id="SSF50985">
    <property type="entry name" value="RCC1/BLIP-II"/>
    <property type="match status" value="1"/>
</dbReference>
<dbReference type="Gene3D" id="2.130.10.30">
    <property type="entry name" value="Regulator of chromosome condensation 1/beta-lactamase-inhibitor protein II"/>
    <property type="match status" value="2"/>
</dbReference>
<keyword evidence="1" id="KW-0677">Repeat</keyword>
<evidence type="ECO:0000313" key="4">
    <source>
        <dbReference type="Proteomes" id="UP000518752"/>
    </source>
</evidence>
<dbReference type="OrthoDB" id="5370059at2759"/>
<reference evidence="3 4" key="1">
    <citation type="journal article" date="2020" name="ISME J.">
        <title>Uncovering the hidden diversity of litter-decomposition mechanisms in mushroom-forming fungi.</title>
        <authorList>
            <person name="Floudas D."/>
            <person name="Bentzer J."/>
            <person name="Ahren D."/>
            <person name="Johansson T."/>
            <person name="Persson P."/>
            <person name="Tunlid A."/>
        </authorList>
    </citation>
    <scope>NUCLEOTIDE SEQUENCE [LARGE SCALE GENOMIC DNA]</scope>
    <source>
        <strain evidence="3 4">CBS 406.79</strain>
    </source>
</reference>
<name>A0A8H5HAX9_9AGAR</name>
<protein>
    <recommendedName>
        <fullName evidence="5">RCC1/BLIP-II protein</fullName>
    </recommendedName>
</protein>
<dbReference type="AlphaFoldDB" id="A0A8H5HAX9"/>
<evidence type="ECO:0000313" key="3">
    <source>
        <dbReference type="EMBL" id="KAF5379879.1"/>
    </source>
</evidence>
<comment type="caution">
    <text evidence="3">The sequence shown here is derived from an EMBL/GenBank/DDBJ whole genome shotgun (WGS) entry which is preliminary data.</text>
</comment>
<feature type="repeat" description="RCC1" evidence="2">
    <location>
        <begin position="278"/>
        <end position="342"/>
    </location>
</feature>
<evidence type="ECO:0000256" key="2">
    <source>
        <dbReference type="PROSITE-ProRule" id="PRU00235"/>
    </source>
</evidence>
<dbReference type="EMBL" id="JAACJN010000067">
    <property type="protein sequence ID" value="KAF5379879.1"/>
    <property type="molecule type" value="Genomic_DNA"/>
</dbReference>
<dbReference type="InterPro" id="IPR009091">
    <property type="entry name" value="RCC1/BLIP-II"/>
</dbReference>
<dbReference type="InterPro" id="IPR000408">
    <property type="entry name" value="Reg_chr_condens"/>
</dbReference>